<name>D6S813_FINMA</name>
<feature type="transmembrane region" description="Helical" evidence="1">
    <location>
        <begin position="605"/>
        <end position="627"/>
    </location>
</feature>
<feature type="transmembrane region" description="Helical" evidence="1">
    <location>
        <begin position="227"/>
        <end position="251"/>
    </location>
</feature>
<feature type="transmembrane region" description="Helical" evidence="1">
    <location>
        <begin position="786"/>
        <end position="805"/>
    </location>
</feature>
<gene>
    <name evidence="2" type="ORF">HMPREF0391_10599</name>
</gene>
<evidence type="ECO:0000313" key="2">
    <source>
        <dbReference type="EMBL" id="EFH92941.1"/>
    </source>
</evidence>
<keyword evidence="1" id="KW-0812">Transmembrane</keyword>
<dbReference type="AlphaFoldDB" id="D6S813"/>
<proteinExistence type="predicted"/>
<feature type="transmembrane region" description="Helical" evidence="1">
    <location>
        <begin position="293"/>
        <end position="313"/>
    </location>
</feature>
<feature type="transmembrane region" description="Helical" evidence="1">
    <location>
        <begin position="405"/>
        <end position="425"/>
    </location>
</feature>
<feature type="transmembrane region" description="Helical" evidence="1">
    <location>
        <begin position="355"/>
        <end position="377"/>
    </location>
</feature>
<keyword evidence="1" id="KW-0472">Membrane</keyword>
<dbReference type="eggNOG" id="COG1277">
    <property type="taxonomic scope" value="Bacteria"/>
</dbReference>
<accession>D6S813</accession>
<feature type="transmembrane region" description="Helical" evidence="1">
    <location>
        <begin position="736"/>
        <end position="766"/>
    </location>
</feature>
<dbReference type="OrthoDB" id="2716697at2"/>
<organism evidence="2">
    <name type="scientific">Finegoldia magna ATCC 53516</name>
    <dbReference type="NCBI Taxonomy" id="525282"/>
    <lineage>
        <taxon>Bacteria</taxon>
        <taxon>Bacillati</taxon>
        <taxon>Bacillota</taxon>
        <taxon>Tissierellia</taxon>
        <taxon>Tissierellales</taxon>
        <taxon>Peptoniphilaceae</taxon>
        <taxon>Finegoldia</taxon>
    </lineage>
</organism>
<feature type="transmembrane region" description="Helical" evidence="1">
    <location>
        <begin position="655"/>
        <end position="680"/>
    </location>
</feature>
<reference evidence="2" key="1">
    <citation type="submission" date="2010-05" db="EMBL/GenBank/DDBJ databases">
        <authorList>
            <person name="Muzny D."/>
            <person name="Qin X."/>
            <person name="Buhay C."/>
            <person name="Dugan-Rocha S."/>
            <person name="Ding Y."/>
            <person name="Chen G."/>
            <person name="Hawes A."/>
            <person name="Holder M."/>
            <person name="Jhangiani S."/>
            <person name="Johnson A."/>
            <person name="Khan Z."/>
            <person name="Li Z."/>
            <person name="Liu W."/>
            <person name="Liu X."/>
            <person name="Perez L."/>
            <person name="Shen H."/>
            <person name="Wang Q."/>
            <person name="Watt J."/>
            <person name="Xi L."/>
            <person name="Xin Y."/>
            <person name="Zhou J."/>
            <person name="Deng J."/>
            <person name="Jiang H."/>
            <person name="Liu Y."/>
            <person name="Qu J."/>
            <person name="Song X.-Z."/>
            <person name="Zhang L."/>
            <person name="Villasana D."/>
            <person name="Johnson A."/>
            <person name="Liu J."/>
            <person name="Liyanage D."/>
            <person name="Lorensuhewa L."/>
            <person name="Robinson T."/>
            <person name="Song A."/>
            <person name="Song B.-B."/>
            <person name="Dinh H."/>
            <person name="Thornton R."/>
            <person name="Coyle M."/>
            <person name="Francisco L."/>
            <person name="Jackson L."/>
            <person name="Javaid M."/>
            <person name="Korchina V."/>
            <person name="Kovar C."/>
            <person name="Mata R."/>
            <person name="Mathew T."/>
            <person name="Ngo R."/>
            <person name="Nguyen L."/>
            <person name="Nguyen N."/>
            <person name="Okwuonu G."/>
            <person name="Ongeri F."/>
            <person name="Pham C."/>
            <person name="Simmons D."/>
            <person name="Wilczek-Boney K."/>
            <person name="Hale W."/>
            <person name="Jakkamsetti A."/>
            <person name="Pham P."/>
            <person name="Ruth R."/>
            <person name="San Lucas F."/>
            <person name="Warren J."/>
            <person name="Zhang J."/>
            <person name="Zhao Z."/>
            <person name="Zhou C."/>
            <person name="Zhu D."/>
            <person name="Lee S."/>
            <person name="Bess C."/>
            <person name="Blankenburg K."/>
            <person name="Forbes L."/>
            <person name="Fu Q."/>
            <person name="Gubbala S."/>
            <person name="Hirani K."/>
            <person name="Jayaseelan J.C."/>
            <person name="Lara F."/>
            <person name="Munidasa M."/>
            <person name="Palculict T."/>
            <person name="Patil S."/>
            <person name="Pu L.-L."/>
            <person name="Saada N."/>
            <person name="Tang L."/>
            <person name="Weissenberger G."/>
            <person name="Zhu Y."/>
            <person name="Hemphill L."/>
            <person name="Shang Y."/>
            <person name="Youmans B."/>
            <person name="Ayvaz T."/>
            <person name="Ross M."/>
            <person name="Santibanez J."/>
            <person name="Aqrawi P."/>
            <person name="Gross S."/>
            <person name="Joshi V."/>
            <person name="Fowler G."/>
            <person name="Nazareth L."/>
            <person name="Reid J."/>
            <person name="Worley K."/>
            <person name="Petrosino J."/>
            <person name="Highlander S."/>
            <person name="Gibbs R."/>
        </authorList>
    </citation>
    <scope>NUCLEOTIDE SEQUENCE [LARGE SCALE GENOMIC DNA]</scope>
    <source>
        <strain evidence="2">ATCC 53516</strain>
    </source>
</reference>
<comment type="caution">
    <text evidence="2">The sequence shown here is derived from an EMBL/GenBank/DDBJ whole genome shotgun (WGS) entry which is preliminary data.</text>
</comment>
<sequence>MFIYKLKKLYRYKMIPFLILFSITMGIVAFFLHYNTTNHAFDFLSSSDIFISNDISWDDVVIKKTDWKKITPEEPDKESYENHKAYLIEGKNILQNLMKAYGLDENYKYNKSNYNENDIIKYTNELDALNNKYNTDENMDNPKELRRAVLNGEGYINFLKERNSVEDRLIDENDNHSFSKVIFDEAGVIFGAVPIILLAFVMIFTMREDDITSVTSNSKIKDVANDFGIIMCMIVMYIFISLLTLLLASLLTGNGVGDLSYHYDSTFVIWTVKDRVGSIREYSYVMRTPLSTFFKSVFPFALITMAFGFAFSFVDKLIQNTKVKYFTLVLIMSLLLIDFNFFNHAYNPLSLFKSYSLKSVIATVFMLFITAIGTIFLKRRKEFTSHDTYKDRNVFNLKGSMKNRVLSFNGFLILFVMCAILVGNICLQNNWSNFNSTQTKNYTDHNSTRENSVYRDIDEIKAQYGNSKRAKEMINSYSGTLEFCENQNRYFEAYENRYKSPQKFNNMNKERVTKFNDIYYQGMGTETTGMVDVFNDFALEGAFFKQKYMITNNIKPTDKYYIPELGIDYNPFDVDSFKGTLPKINYYITHGISESNNAFAMLHDYFYLKLNVVLIVFALLLFTSTIIKSNKQLELKSVLPVSRTKSYKSKIIESVIYAIGINIVAALILFLAGGFMGGFADSDFPIINYIVDGGIIYSNVGPFLVYILESFTITVLFTIFISMFVNSMYTATNKLFTILISIIAFIVPFTALKYMGAIGSFVPFNYVDSGFVSTGFLSALIRQNSYTMVMAVVVLMICSILFYVLGRVSFGRRK</sequence>
<keyword evidence="1" id="KW-1133">Transmembrane helix</keyword>
<feature type="transmembrane region" description="Helical" evidence="1">
    <location>
        <begin position="325"/>
        <end position="343"/>
    </location>
</feature>
<dbReference type="EMBL" id="ACHM02000002">
    <property type="protein sequence ID" value="EFH92941.1"/>
    <property type="molecule type" value="Genomic_DNA"/>
</dbReference>
<feature type="transmembrane region" description="Helical" evidence="1">
    <location>
        <begin position="12"/>
        <end position="34"/>
    </location>
</feature>
<dbReference type="Proteomes" id="UP000004063">
    <property type="component" value="Chromosome"/>
</dbReference>
<feature type="transmembrane region" description="Helical" evidence="1">
    <location>
        <begin position="700"/>
        <end position="724"/>
    </location>
</feature>
<dbReference type="HOGENOM" id="CLU_349088_0_0_9"/>
<dbReference type="RefSeq" id="WP_002835376.1">
    <property type="nucleotide sequence ID" value="NZ_CM000955.1"/>
</dbReference>
<evidence type="ECO:0000256" key="1">
    <source>
        <dbReference type="SAM" id="Phobius"/>
    </source>
</evidence>
<dbReference type="STRING" id="525282.HMPREF0391_10599"/>
<protein>
    <submittedName>
        <fullName evidence="2">Uncharacterized protein</fullName>
    </submittedName>
</protein>
<feature type="transmembrane region" description="Helical" evidence="1">
    <location>
        <begin position="186"/>
        <end position="206"/>
    </location>
</feature>